<evidence type="ECO:0000313" key="2">
    <source>
        <dbReference type="EMBL" id="MST49142.1"/>
    </source>
</evidence>
<reference evidence="2 3" key="1">
    <citation type="submission" date="2019-08" db="EMBL/GenBank/DDBJ databases">
        <title>In-depth cultivation of the pig gut microbiome towards novel bacterial diversity and tailored functional studies.</title>
        <authorList>
            <person name="Wylensek D."/>
            <person name="Hitch T.C.A."/>
            <person name="Clavel T."/>
        </authorList>
    </citation>
    <scope>NUCLEOTIDE SEQUENCE [LARGE SCALE GENOMIC DNA]</scope>
    <source>
        <strain evidence="2 3">RF-GAM-744-WT-7</strain>
    </source>
</reference>
<evidence type="ECO:0000313" key="3">
    <source>
        <dbReference type="Proteomes" id="UP000442535"/>
    </source>
</evidence>
<evidence type="ECO:0000256" key="1">
    <source>
        <dbReference type="SAM" id="MobiDB-lite"/>
    </source>
</evidence>
<feature type="region of interest" description="Disordered" evidence="1">
    <location>
        <begin position="1"/>
        <end position="22"/>
    </location>
</feature>
<dbReference type="EMBL" id="VUMY01000003">
    <property type="protein sequence ID" value="MST49142.1"/>
    <property type="molecule type" value="Genomic_DNA"/>
</dbReference>
<gene>
    <name evidence="2" type="ORF">FYJ63_02570</name>
</gene>
<dbReference type="AlphaFoldDB" id="A0A7K0K0Y0"/>
<dbReference type="Proteomes" id="UP000442535">
    <property type="component" value="Unassembled WGS sequence"/>
</dbReference>
<keyword evidence="3" id="KW-1185">Reference proteome</keyword>
<accession>A0A7K0K0Y0</accession>
<protein>
    <submittedName>
        <fullName evidence="2">Uncharacterized protein</fullName>
    </submittedName>
</protein>
<organism evidence="2 3">
    <name type="scientific">Mobiluncus porci</name>
    <dbReference type="NCBI Taxonomy" id="2652278"/>
    <lineage>
        <taxon>Bacteria</taxon>
        <taxon>Bacillati</taxon>
        <taxon>Actinomycetota</taxon>
        <taxon>Actinomycetes</taxon>
        <taxon>Actinomycetales</taxon>
        <taxon>Actinomycetaceae</taxon>
        <taxon>Mobiluncus</taxon>
    </lineage>
</organism>
<name>A0A7K0K0Y0_9ACTO</name>
<comment type="caution">
    <text evidence="2">The sequence shown here is derived from an EMBL/GenBank/DDBJ whole genome shotgun (WGS) entry which is preliminary data.</text>
</comment>
<sequence length="114" mass="12643">MLDCPRSRKRRATRSAASTTTRPSIPWRVWKSWTIGSIVKVSALLPSKQPTSRGNPFRFTNKPTMICGSTRRSLENPGLRSPSFGPQYSSSFSASKYKVVTSYNTSDKSPALEA</sequence>
<proteinExistence type="predicted"/>